<organism evidence="13 14">
    <name type="scientific">Cryptococcus deuterogattii Ram5</name>
    <dbReference type="NCBI Taxonomy" id="1296110"/>
    <lineage>
        <taxon>Eukaryota</taxon>
        <taxon>Fungi</taxon>
        <taxon>Dikarya</taxon>
        <taxon>Basidiomycota</taxon>
        <taxon>Agaricomycotina</taxon>
        <taxon>Tremellomycetes</taxon>
        <taxon>Tremellales</taxon>
        <taxon>Cryptococcaceae</taxon>
        <taxon>Cryptococcus</taxon>
        <taxon>Cryptococcus gattii species complex</taxon>
    </lineage>
</organism>
<evidence type="ECO:0000256" key="6">
    <source>
        <dbReference type="ARBA" id="ARBA00022692"/>
    </source>
</evidence>
<evidence type="ECO:0000313" key="13">
    <source>
        <dbReference type="EMBL" id="KIR43657.1"/>
    </source>
</evidence>
<protein>
    <recommendedName>
        <fullName evidence="4">Golgi apparatus membrane protein TVP38</fullName>
    </recommendedName>
    <alternativeName>
        <fullName evidence="5">Golgi apparatus membrane protein tvp38</fullName>
    </alternativeName>
</protein>
<evidence type="ECO:0000256" key="11">
    <source>
        <dbReference type="SAM" id="Phobius"/>
    </source>
</evidence>
<comment type="subcellular location">
    <subcellularLocation>
        <location evidence="2">Golgi apparatus membrane</location>
        <topology evidence="2">Multi-pass membrane protein</topology>
    </subcellularLocation>
</comment>
<dbReference type="HOGENOM" id="CLU_396382_0_0_1"/>
<comment type="similarity">
    <text evidence="3">Belongs to the TVP38/TMEM64 family.</text>
</comment>
<feature type="transmembrane region" description="Helical" evidence="11">
    <location>
        <begin position="252"/>
        <end position="273"/>
    </location>
</feature>
<evidence type="ECO:0000313" key="14">
    <source>
        <dbReference type="Proteomes" id="UP000053392"/>
    </source>
</evidence>
<feature type="transmembrane region" description="Helical" evidence="11">
    <location>
        <begin position="225"/>
        <end position="246"/>
    </location>
</feature>
<evidence type="ECO:0000256" key="8">
    <source>
        <dbReference type="ARBA" id="ARBA00023034"/>
    </source>
</evidence>
<feature type="region of interest" description="Disordered" evidence="10">
    <location>
        <begin position="576"/>
        <end position="597"/>
    </location>
</feature>
<dbReference type="OrthoDB" id="166803at2759"/>
<dbReference type="Pfam" id="PF09335">
    <property type="entry name" value="VTT_dom"/>
    <property type="match status" value="1"/>
</dbReference>
<evidence type="ECO:0000256" key="7">
    <source>
        <dbReference type="ARBA" id="ARBA00022989"/>
    </source>
</evidence>
<dbReference type="Proteomes" id="UP000053392">
    <property type="component" value="Unassembled WGS sequence"/>
</dbReference>
<comment type="function">
    <text evidence="1">Golgi membrane protein involved in vesicular trafficking and spindle migration.</text>
</comment>
<evidence type="ECO:0000256" key="1">
    <source>
        <dbReference type="ARBA" id="ARBA00002978"/>
    </source>
</evidence>
<feature type="compositionally biased region" description="Low complexity" evidence="10">
    <location>
        <begin position="578"/>
        <end position="587"/>
    </location>
</feature>
<evidence type="ECO:0000259" key="12">
    <source>
        <dbReference type="Pfam" id="PF09335"/>
    </source>
</evidence>
<dbReference type="GO" id="GO:0000139">
    <property type="term" value="C:Golgi membrane"/>
    <property type="evidence" value="ECO:0007669"/>
    <property type="project" value="UniProtKB-SubCell"/>
</dbReference>
<evidence type="ECO:0000256" key="9">
    <source>
        <dbReference type="ARBA" id="ARBA00023136"/>
    </source>
</evidence>
<feature type="transmembrane region" description="Helical" evidence="11">
    <location>
        <begin position="140"/>
        <end position="159"/>
    </location>
</feature>
<evidence type="ECO:0000256" key="2">
    <source>
        <dbReference type="ARBA" id="ARBA00004653"/>
    </source>
</evidence>
<keyword evidence="6 11" id="KW-0812">Transmembrane</keyword>
<keyword evidence="9 11" id="KW-0472">Membrane</keyword>
<dbReference type="InterPro" id="IPR051076">
    <property type="entry name" value="Golgi_membrane_TVP38/TMEM64"/>
</dbReference>
<dbReference type="AlphaFoldDB" id="A0A0D0TC55"/>
<feature type="domain" description="VTT" evidence="12">
    <location>
        <begin position="160"/>
        <end position="274"/>
    </location>
</feature>
<gene>
    <name evidence="13" type="ORF">I313_00499</name>
</gene>
<dbReference type="PANTHER" id="PTHR47549:SF2">
    <property type="entry name" value="GOLGI APPARATUS MEMBRANE PROTEIN TVP38"/>
    <property type="match status" value="1"/>
</dbReference>
<dbReference type="InterPro" id="IPR032816">
    <property type="entry name" value="VTT_dom"/>
</dbReference>
<sequence length="695" mass="76651">MPPRLNLPTVFTADQTFLSFVRKRHHSHHDPYLFPSLSSFTPKHGSTLSTMGPAGPSSAAMEQDNTSVLSLFKEDYVAVKEKIKVMGYKQVWKRASQRHMYKWYAILIIAGTLTVLITVKHHAVVDFCRPITEKIRGWPAGWLIPIAVLIIVSFPPLVGHEIIGILCGLVWGLWVGFAILAAGTFLGEIATWVAFKRCCQIRAAKFEKKNRLYAALTQLIREKSFMFVLILRFSAVPGHITTAVSASAGANFWSYLLAAFLTLPKQWTIVYLGKAFGTTNRTNTIISVLTTVLTIFATVIAAVYIYYQMRLVMRRWALASPVHVESTTTSMILSDCANEKGQNGLYTRRRWMAFNDSNEYVNGCEGRTLTRSWSMPEHMREEELKEWVRSLENESSAEYASSASTQLNAEAGDDNASASNIKINIQMERDSILPTPSPPVTPRLPGLSSGITKTPGLGAPQSVIGDSNFPSPSPSLLELNPASAYPPTLASRQSSFTRRIPSDSSLYFDATVSGTSYPQRVGGREIADEADAYAIAHGARRPEFQRMRGDSRAALLGRPVDDAALHQCGSSWRREYSHSYGRSRGSSTATLSRSDIDELGRARGDSVSTAGTGYSYGRPTLDDLGVVRGDGGYIRVDRPQRRRGDSSAAVLGGLVDDGLRTEVFGDGNDARSYEREGWAILKEDQEKHRAGDENV</sequence>
<feature type="transmembrane region" description="Helical" evidence="11">
    <location>
        <begin position="171"/>
        <end position="195"/>
    </location>
</feature>
<evidence type="ECO:0000256" key="10">
    <source>
        <dbReference type="SAM" id="MobiDB-lite"/>
    </source>
</evidence>
<accession>A0A0D0TC55</accession>
<evidence type="ECO:0000256" key="4">
    <source>
        <dbReference type="ARBA" id="ARBA00013533"/>
    </source>
</evidence>
<feature type="transmembrane region" description="Helical" evidence="11">
    <location>
        <begin position="101"/>
        <end position="119"/>
    </location>
</feature>
<keyword evidence="8" id="KW-0333">Golgi apparatus</keyword>
<feature type="transmembrane region" description="Helical" evidence="11">
    <location>
        <begin position="285"/>
        <end position="307"/>
    </location>
</feature>
<proteinExistence type="inferred from homology"/>
<dbReference type="EMBL" id="KN847896">
    <property type="protein sequence ID" value="KIR43657.1"/>
    <property type="molecule type" value="Genomic_DNA"/>
</dbReference>
<name>A0A0D0TC55_9TREE</name>
<keyword evidence="7 11" id="KW-1133">Transmembrane helix</keyword>
<evidence type="ECO:0000256" key="5">
    <source>
        <dbReference type="ARBA" id="ARBA00020673"/>
    </source>
</evidence>
<dbReference type="PANTHER" id="PTHR47549">
    <property type="entry name" value="GOLGI APPARATUS MEMBRANE PROTEIN TVP38-RELATED"/>
    <property type="match status" value="1"/>
</dbReference>
<reference evidence="13 14" key="1">
    <citation type="submission" date="2015-01" db="EMBL/GenBank/DDBJ databases">
        <title>The Genome Sequence of Cryptococcus gattii Ram5.</title>
        <authorList>
            <consortium name="The Broad Institute Genomics Platform"/>
            <person name="Cuomo C."/>
            <person name="Litvintseva A."/>
            <person name="Chen Y."/>
            <person name="Heitman J."/>
            <person name="Sun S."/>
            <person name="Springer D."/>
            <person name="Dromer F."/>
            <person name="Young S."/>
            <person name="Zeng Q."/>
            <person name="Gargeya S."/>
            <person name="Abouelleil A."/>
            <person name="Alvarado L."/>
            <person name="Chapman S.B."/>
            <person name="Gainer-Dewar J."/>
            <person name="Goldberg J."/>
            <person name="Griggs A."/>
            <person name="Gujja S."/>
            <person name="Hansen M."/>
            <person name="Howarth C."/>
            <person name="Imamovic A."/>
            <person name="Larimer J."/>
            <person name="Murphy C."/>
            <person name="Naylor J."/>
            <person name="Pearson M."/>
            <person name="Priest M."/>
            <person name="Roberts A."/>
            <person name="Saif S."/>
            <person name="Shea T."/>
            <person name="Sykes S."/>
            <person name="Wortman J."/>
            <person name="Nusbaum C."/>
            <person name="Birren B."/>
        </authorList>
    </citation>
    <scope>NUCLEOTIDE SEQUENCE [LARGE SCALE GENOMIC DNA]</scope>
    <source>
        <strain evidence="13 14">Ram5</strain>
    </source>
</reference>
<keyword evidence="14" id="KW-1185">Reference proteome</keyword>
<evidence type="ECO:0000256" key="3">
    <source>
        <dbReference type="ARBA" id="ARBA00008640"/>
    </source>
</evidence>